<reference evidence="1" key="1">
    <citation type="journal article" date="2020" name="Nature">
        <title>Giant virus diversity and host interactions through global metagenomics.</title>
        <authorList>
            <person name="Schulz F."/>
            <person name="Roux S."/>
            <person name="Paez-Espino D."/>
            <person name="Jungbluth S."/>
            <person name="Walsh D.A."/>
            <person name="Denef V.J."/>
            <person name="McMahon K.D."/>
            <person name="Konstantinidis K.T."/>
            <person name="Eloe-Fadrosh E.A."/>
            <person name="Kyrpides N.C."/>
            <person name="Woyke T."/>
        </authorList>
    </citation>
    <scope>NUCLEOTIDE SEQUENCE</scope>
    <source>
        <strain evidence="1">GVMAG-S-3300013014-136</strain>
    </source>
</reference>
<dbReference type="AlphaFoldDB" id="A0A6C0KTF7"/>
<evidence type="ECO:0008006" key="2">
    <source>
        <dbReference type="Google" id="ProtNLM"/>
    </source>
</evidence>
<accession>A0A6C0KTF7</accession>
<dbReference type="EMBL" id="MN740961">
    <property type="protein sequence ID" value="QHU20020.1"/>
    <property type="molecule type" value="Genomic_DNA"/>
</dbReference>
<sequence length="376" mass="43129">MINKTILKYIDEKKKYSKTHTKSLRILILCNPCHGFGDIVFAMKLNAYIKQWYGSTVHIGTTTPDNFLKLGADKKDIIPLEVIKIEQCRRFGNVTPQKPIKNYDLIFVAPLPMDNKISQGDITKLTPFANKNNTFFFSEYNDKLDKGFDFNTGIGSRRDGIFLTEVIKTKTNPFAKLGKYALAYLAEGIPNSQFCFLNFLELLTTKYKYKTFSVVAPSWISSIKDEQFFSRIHAHYSKIILHTKDEKIILLDEGENEIHIRCDILPLANKKMLSLMQNSVGDLLLTGDQSVTDALSCCVNKNIFYQIAPWKENFGKNLATYLPNKFLIKKRLSCGTTKAVSYKSNYKAFIRQWDFRTRGKPKLDAVMAYAVDEKQH</sequence>
<evidence type="ECO:0000313" key="1">
    <source>
        <dbReference type="EMBL" id="QHU20020.1"/>
    </source>
</evidence>
<protein>
    <recommendedName>
        <fullName evidence="2">Glycosyltransferase</fullName>
    </recommendedName>
</protein>
<organism evidence="1">
    <name type="scientific">viral metagenome</name>
    <dbReference type="NCBI Taxonomy" id="1070528"/>
    <lineage>
        <taxon>unclassified sequences</taxon>
        <taxon>metagenomes</taxon>
        <taxon>organismal metagenomes</taxon>
    </lineage>
</organism>
<proteinExistence type="predicted"/>
<name>A0A6C0KTF7_9ZZZZ</name>